<dbReference type="SUPFAM" id="SSF159888">
    <property type="entry name" value="YdhG-like"/>
    <property type="match status" value="1"/>
</dbReference>
<dbReference type="EMBL" id="BMXA01000005">
    <property type="protein sequence ID" value="GHA16153.1"/>
    <property type="molecule type" value="Genomic_DNA"/>
</dbReference>
<feature type="domain" description="YdhG-like" evidence="1">
    <location>
        <begin position="26"/>
        <end position="127"/>
    </location>
</feature>
<proteinExistence type="predicted"/>
<reference evidence="2" key="2">
    <citation type="submission" date="2020-09" db="EMBL/GenBank/DDBJ databases">
        <authorList>
            <person name="Sun Q."/>
            <person name="Kim S."/>
        </authorList>
    </citation>
    <scope>NUCLEOTIDE SEQUENCE</scope>
    <source>
        <strain evidence="2">KCTC 12711</strain>
    </source>
</reference>
<evidence type="ECO:0000313" key="3">
    <source>
        <dbReference type="Proteomes" id="UP000614811"/>
    </source>
</evidence>
<evidence type="ECO:0000259" key="1">
    <source>
        <dbReference type="Pfam" id="PF08818"/>
    </source>
</evidence>
<dbReference type="InterPro" id="IPR014922">
    <property type="entry name" value="YdhG-like"/>
</dbReference>
<dbReference type="Pfam" id="PF08818">
    <property type="entry name" value="DUF1801"/>
    <property type="match status" value="1"/>
</dbReference>
<gene>
    <name evidence="2" type="ORF">GCM10008090_27440</name>
</gene>
<comment type="caution">
    <text evidence="2">The sequence shown here is derived from an EMBL/GenBank/DDBJ whole genome shotgun (WGS) entry which is preliminary data.</text>
</comment>
<dbReference type="AlphaFoldDB" id="A0A918VQ82"/>
<dbReference type="RefSeq" id="WP_189402228.1">
    <property type="nucleotide sequence ID" value="NZ_BMXA01000005.1"/>
</dbReference>
<organism evidence="2 3">
    <name type="scientific">Arenicella chitinivorans</name>
    <dbReference type="NCBI Taxonomy" id="1329800"/>
    <lineage>
        <taxon>Bacteria</taxon>
        <taxon>Pseudomonadati</taxon>
        <taxon>Pseudomonadota</taxon>
        <taxon>Gammaproteobacteria</taxon>
        <taxon>Arenicellales</taxon>
        <taxon>Arenicellaceae</taxon>
        <taxon>Arenicella</taxon>
    </lineage>
</organism>
<reference evidence="2" key="1">
    <citation type="journal article" date="2014" name="Int. J. Syst. Evol. Microbiol.">
        <title>Complete genome sequence of Corynebacterium casei LMG S-19264T (=DSM 44701T), isolated from a smear-ripened cheese.</title>
        <authorList>
            <consortium name="US DOE Joint Genome Institute (JGI-PGF)"/>
            <person name="Walter F."/>
            <person name="Albersmeier A."/>
            <person name="Kalinowski J."/>
            <person name="Ruckert C."/>
        </authorList>
    </citation>
    <scope>NUCLEOTIDE SEQUENCE</scope>
    <source>
        <strain evidence="2">KCTC 12711</strain>
    </source>
</reference>
<evidence type="ECO:0000313" key="2">
    <source>
        <dbReference type="EMBL" id="GHA16153.1"/>
    </source>
</evidence>
<protein>
    <recommendedName>
        <fullName evidence="1">YdhG-like domain-containing protein</fullName>
    </recommendedName>
</protein>
<dbReference type="Proteomes" id="UP000614811">
    <property type="component" value="Unassembled WGS sequence"/>
</dbReference>
<keyword evidence="3" id="KW-1185">Reference proteome</keyword>
<sequence length="145" mass="16516">MDTYAFSDQAVADVFSSYPESAALKLLALRHLLLQTADSVVGLDNVTETLKWGEPSYLCPTGSTVRMDWKPKSPEHYALYFHCQTTLVETFRELYRDELEFDGKRAILFHLKAQLPTTAVAHCIELALSYHHRKRLPLLGAFQEV</sequence>
<name>A0A918VQ82_9GAMM</name>
<accession>A0A918VQ82</accession>